<proteinExistence type="predicted"/>
<dbReference type="EMBL" id="JABFIF010000002">
    <property type="protein sequence ID" value="NOH15155.1"/>
    <property type="molecule type" value="Genomic_DNA"/>
</dbReference>
<reference evidence="2 3" key="1">
    <citation type="submission" date="2020-05" db="EMBL/GenBank/DDBJ databases">
        <title>Draft genome sequence of Clostridium cochlearium strain AGROS13 isolated from a sheep dairy farm in New Zealand.</title>
        <authorList>
            <person name="Gupta T.B."/>
            <person name="Jauregui R."/>
            <person name="Risson A.N."/>
            <person name="Brightwell G."/>
            <person name="Maclean P."/>
        </authorList>
    </citation>
    <scope>NUCLEOTIDE SEQUENCE [LARGE SCALE GENOMIC DNA]</scope>
    <source>
        <strain evidence="2 3">AGROS13</strain>
    </source>
</reference>
<organism evidence="2 3">
    <name type="scientific">Clostridium cochlearium</name>
    <dbReference type="NCBI Taxonomy" id="1494"/>
    <lineage>
        <taxon>Bacteria</taxon>
        <taxon>Bacillati</taxon>
        <taxon>Bacillota</taxon>
        <taxon>Clostridia</taxon>
        <taxon>Eubacteriales</taxon>
        <taxon>Clostridiaceae</taxon>
        <taxon>Clostridium</taxon>
    </lineage>
</organism>
<comment type="caution">
    <text evidence="2">The sequence shown here is derived from an EMBL/GenBank/DDBJ whole genome shotgun (WGS) entry which is preliminary data.</text>
</comment>
<accession>A0A7Y3XXN6</accession>
<dbReference type="SUPFAM" id="SSF56281">
    <property type="entry name" value="Metallo-hydrolase/oxidoreductase"/>
    <property type="match status" value="1"/>
</dbReference>
<evidence type="ECO:0000313" key="3">
    <source>
        <dbReference type="Proteomes" id="UP000528432"/>
    </source>
</evidence>
<protein>
    <submittedName>
        <fullName evidence="2">MBL fold metallo-hydrolase</fullName>
    </submittedName>
</protein>
<keyword evidence="2" id="KW-0378">Hydrolase</keyword>
<dbReference type="GO" id="GO:0016787">
    <property type="term" value="F:hydrolase activity"/>
    <property type="evidence" value="ECO:0007669"/>
    <property type="project" value="UniProtKB-KW"/>
</dbReference>
<dbReference type="PANTHER" id="PTHR13754:SF13">
    <property type="entry name" value="METALLO-BETA-LACTAMASE SUPERFAMILY PROTEIN (AFU_ORTHOLOGUE AFUA_3G07630)"/>
    <property type="match status" value="1"/>
</dbReference>
<dbReference type="InterPro" id="IPR001279">
    <property type="entry name" value="Metallo-B-lactamas"/>
</dbReference>
<dbReference type="AlphaFoldDB" id="A0A7Y3XXN6"/>
<dbReference type="Proteomes" id="UP000528432">
    <property type="component" value="Unassembled WGS sequence"/>
</dbReference>
<dbReference type="CDD" id="cd07713">
    <property type="entry name" value="DHPS-like_MBL-fold"/>
    <property type="match status" value="1"/>
</dbReference>
<gene>
    <name evidence="2" type="ORF">HMJ28_01900</name>
</gene>
<dbReference type="SMART" id="SM00849">
    <property type="entry name" value="Lactamase_B"/>
    <property type="match status" value="1"/>
</dbReference>
<evidence type="ECO:0000313" key="2">
    <source>
        <dbReference type="EMBL" id="NOH15155.1"/>
    </source>
</evidence>
<dbReference type="InterPro" id="IPR041712">
    <property type="entry name" value="DHPS-like_MBL-fold"/>
</dbReference>
<feature type="domain" description="Metallo-beta-lactamase" evidence="1">
    <location>
        <begin position="20"/>
        <end position="250"/>
    </location>
</feature>
<dbReference type="RefSeq" id="WP_096634756.1">
    <property type="nucleotide sequence ID" value="NZ_CP173238.1"/>
</dbReference>
<dbReference type="Pfam" id="PF00753">
    <property type="entry name" value="Lactamase_B"/>
    <property type="match status" value="1"/>
</dbReference>
<dbReference type="InterPro" id="IPR036866">
    <property type="entry name" value="RibonucZ/Hydroxyglut_hydro"/>
</dbReference>
<name>A0A7Y3XXN6_CLOCO</name>
<dbReference type="Gene3D" id="3.60.15.10">
    <property type="entry name" value="Ribonuclease Z/Hydroxyacylglutathione hydrolase-like"/>
    <property type="match status" value="1"/>
</dbReference>
<evidence type="ECO:0000259" key="1">
    <source>
        <dbReference type="SMART" id="SM00849"/>
    </source>
</evidence>
<dbReference type="PANTHER" id="PTHR13754">
    <property type="entry name" value="METALLO-BETA-LACTAMASE SUPERFAMILY PROTEIN"/>
    <property type="match status" value="1"/>
</dbReference>
<sequence length="279" mass="32475">MKVVTLIENTSKDNDLFKEHGLSLYIEKGNKKILMDIGKSNKVIENAKKLNVDIEDIDMVILSHGHYDHGGGLLDFLKINRKAKVYLKKETKQDMYSCYGENKRYIGLDKSIFEDYNHRLIFIDKFTEIYKDVFIITDIKKEDTMPQGNQSLYIKNGETYENDNFQHELILAIREEEGIVIFTGCAHSGILNMIKTVKKIFQEEKIKAIVGGFHLMIMSLDRNVSYDNQQIKRIAEKILEEDIEKVYTGHCTGEQGYIYLKTILEDKIDYIYTGKKIYL</sequence>
<dbReference type="InterPro" id="IPR052926">
    <property type="entry name" value="Metallo-beta-lactamase_dom"/>
</dbReference>
<dbReference type="GO" id="GO:0016740">
    <property type="term" value="F:transferase activity"/>
    <property type="evidence" value="ECO:0007669"/>
    <property type="project" value="TreeGrafter"/>
</dbReference>